<dbReference type="Gene3D" id="3.30.420.10">
    <property type="entry name" value="Ribonuclease H-like superfamily/Ribonuclease H"/>
    <property type="match status" value="1"/>
</dbReference>
<feature type="domain" description="Integrase catalytic" evidence="1">
    <location>
        <begin position="54"/>
        <end position="172"/>
    </location>
</feature>
<dbReference type="GO" id="GO:0015074">
    <property type="term" value="P:DNA integration"/>
    <property type="evidence" value="ECO:0007669"/>
    <property type="project" value="InterPro"/>
</dbReference>
<dbReference type="OrthoDB" id="7789754at2759"/>
<dbReference type="SUPFAM" id="SSF53098">
    <property type="entry name" value="Ribonuclease H-like"/>
    <property type="match status" value="1"/>
</dbReference>
<dbReference type="InterPro" id="IPR041588">
    <property type="entry name" value="Integrase_H2C2"/>
</dbReference>
<dbReference type="InterPro" id="IPR001584">
    <property type="entry name" value="Integrase_cat-core"/>
</dbReference>
<dbReference type="GO" id="GO:0003676">
    <property type="term" value="F:nucleic acid binding"/>
    <property type="evidence" value="ECO:0007669"/>
    <property type="project" value="InterPro"/>
</dbReference>
<dbReference type="PANTHER" id="PTHR47266">
    <property type="entry name" value="ENDONUCLEASE-RELATED"/>
    <property type="match status" value="1"/>
</dbReference>
<dbReference type="InterPro" id="IPR052160">
    <property type="entry name" value="Gypsy_RT_Integrase-like"/>
</dbReference>
<evidence type="ECO:0000259" key="1">
    <source>
        <dbReference type="PROSITE" id="PS50994"/>
    </source>
</evidence>
<dbReference type="Proteomes" id="UP000596742">
    <property type="component" value="Unassembled WGS sequence"/>
</dbReference>
<sequence length="172" mass="19680">MHWCHDDPTAGHLAFHKTYHKIQERFYWVGMYKDVDYWCKSCVKCATRKTPKGRKPAPMLPIPVDGPFDRVGVDVLGPFPPSLQGNRYIVVFTDYLTKWTEAFAVRNADAVTTSKLFVEEIVCRHSAPRTLLSDRGQNFMSNLLKEICKLVNTKKIFTTAYHPQCDGLVGKI</sequence>
<keyword evidence="3" id="KW-1185">Reference proteome</keyword>
<accession>A0A8B6BPW0</accession>
<dbReference type="PROSITE" id="PS50994">
    <property type="entry name" value="INTEGRASE"/>
    <property type="match status" value="1"/>
</dbReference>
<evidence type="ECO:0000313" key="3">
    <source>
        <dbReference type="Proteomes" id="UP000596742"/>
    </source>
</evidence>
<dbReference type="FunFam" id="1.10.340.70:FF:000001">
    <property type="entry name" value="Retrovirus-related Pol polyprotein from transposon gypsy-like Protein"/>
    <property type="match status" value="1"/>
</dbReference>
<proteinExistence type="predicted"/>
<dbReference type="Pfam" id="PF00665">
    <property type="entry name" value="rve"/>
    <property type="match status" value="1"/>
</dbReference>
<comment type="caution">
    <text evidence="2">The sequence shown here is derived from an EMBL/GenBank/DDBJ whole genome shotgun (WGS) entry which is preliminary data.</text>
</comment>
<dbReference type="Gene3D" id="1.10.340.70">
    <property type="match status" value="1"/>
</dbReference>
<gene>
    <name evidence="2" type="ORF">MGAL_10B094273</name>
</gene>
<dbReference type="InterPro" id="IPR012337">
    <property type="entry name" value="RNaseH-like_sf"/>
</dbReference>
<organism evidence="2 3">
    <name type="scientific">Mytilus galloprovincialis</name>
    <name type="common">Mediterranean mussel</name>
    <dbReference type="NCBI Taxonomy" id="29158"/>
    <lineage>
        <taxon>Eukaryota</taxon>
        <taxon>Metazoa</taxon>
        <taxon>Spiralia</taxon>
        <taxon>Lophotrochozoa</taxon>
        <taxon>Mollusca</taxon>
        <taxon>Bivalvia</taxon>
        <taxon>Autobranchia</taxon>
        <taxon>Pteriomorphia</taxon>
        <taxon>Mytilida</taxon>
        <taxon>Mytiloidea</taxon>
        <taxon>Mytilidae</taxon>
        <taxon>Mytilinae</taxon>
        <taxon>Mytilus</taxon>
    </lineage>
</organism>
<dbReference type="InterPro" id="IPR036397">
    <property type="entry name" value="RNaseH_sf"/>
</dbReference>
<dbReference type="Pfam" id="PF17921">
    <property type="entry name" value="Integrase_H2C2"/>
    <property type="match status" value="1"/>
</dbReference>
<dbReference type="EMBL" id="UYJE01000437">
    <property type="protein sequence ID" value="VDH93330.1"/>
    <property type="molecule type" value="Genomic_DNA"/>
</dbReference>
<reference evidence="2" key="1">
    <citation type="submission" date="2018-11" db="EMBL/GenBank/DDBJ databases">
        <authorList>
            <person name="Alioto T."/>
            <person name="Alioto T."/>
        </authorList>
    </citation>
    <scope>NUCLEOTIDE SEQUENCE</scope>
</reference>
<evidence type="ECO:0000313" key="2">
    <source>
        <dbReference type="EMBL" id="VDH93330.1"/>
    </source>
</evidence>
<name>A0A8B6BPW0_MYTGA</name>
<dbReference type="AlphaFoldDB" id="A0A8B6BPW0"/>
<protein>
    <recommendedName>
        <fullName evidence="1">Integrase catalytic domain-containing protein</fullName>
    </recommendedName>
</protein>